<feature type="domain" description="Plastocyanin-like" evidence="5">
    <location>
        <begin position="364"/>
        <end position="495"/>
    </location>
</feature>
<evidence type="ECO:0000313" key="8">
    <source>
        <dbReference type="Proteomes" id="UP000249619"/>
    </source>
</evidence>
<feature type="domain" description="Plastocyanin-like" evidence="4">
    <location>
        <begin position="232"/>
        <end position="317"/>
    </location>
</feature>
<comment type="caution">
    <text evidence="7">The sequence shown here is derived from an EMBL/GenBank/DDBJ whole genome shotgun (WGS) entry which is preliminary data.</text>
</comment>
<proteinExistence type="inferred from homology"/>
<dbReference type="InterPro" id="IPR008972">
    <property type="entry name" value="Cupredoxin"/>
</dbReference>
<dbReference type="STRING" id="183478.A0A364MYR0"/>
<dbReference type="Pfam" id="PF07731">
    <property type="entry name" value="Cu-oxidase_2"/>
    <property type="match status" value="1"/>
</dbReference>
<dbReference type="AlphaFoldDB" id="A0A364MYR0"/>
<dbReference type="SUPFAM" id="SSF49503">
    <property type="entry name" value="Cupredoxins"/>
    <property type="match status" value="3"/>
</dbReference>
<dbReference type="Gene3D" id="2.60.40.420">
    <property type="entry name" value="Cupredoxins - blue copper proteins"/>
    <property type="match status" value="3"/>
</dbReference>
<dbReference type="InterPro" id="IPR045087">
    <property type="entry name" value="Cu-oxidase_fam"/>
</dbReference>
<dbReference type="GO" id="GO:0016491">
    <property type="term" value="F:oxidoreductase activity"/>
    <property type="evidence" value="ECO:0007669"/>
    <property type="project" value="InterPro"/>
</dbReference>
<dbReference type="Pfam" id="PF00394">
    <property type="entry name" value="Cu-oxidase"/>
    <property type="match status" value="1"/>
</dbReference>
<dbReference type="InterPro" id="IPR011707">
    <property type="entry name" value="Cu-oxidase-like_N"/>
</dbReference>
<evidence type="ECO:0000259" key="6">
    <source>
        <dbReference type="Pfam" id="PF07732"/>
    </source>
</evidence>
<dbReference type="InterPro" id="IPR011706">
    <property type="entry name" value="Cu-oxidase_C"/>
</dbReference>
<dbReference type="InterPro" id="IPR001117">
    <property type="entry name" value="Cu-oxidase_2nd"/>
</dbReference>
<protein>
    <submittedName>
        <fullName evidence="7">Blue copper oxidase cueO</fullName>
    </submittedName>
</protein>
<evidence type="ECO:0000259" key="5">
    <source>
        <dbReference type="Pfam" id="PF07731"/>
    </source>
</evidence>
<dbReference type="EMBL" id="QGDH01000110">
    <property type="protein sequence ID" value="RAR06794.1"/>
    <property type="molecule type" value="Genomic_DNA"/>
</dbReference>
<dbReference type="Pfam" id="PF07732">
    <property type="entry name" value="Cu-oxidase_3"/>
    <property type="match status" value="1"/>
</dbReference>
<evidence type="ECO:0000259" key="4">
    <source>
        <dbReference type="Pfam" id="PF00394"/>
    </source>
</evidence>
<gene>
    <name evidence="7" type="ORF">DDE83_006795</name>
</gene>
<reference evidence="8" key="1">
    <citation type="submission" date="2018-05" db="EMBL/GenBank/DDBJ databases">
        <title>Draft genome sequence of Stemphylium lycopersici strain CIDEFI 213.</title>
        <authorList>
            <person name="Medina R."/>
            <person name="Franco M.E.E."/>
            <person name="Lucentini C.G."/>
            <person name="Saparrat M.C.N."/>
            <person name="Balatti P.A."/>
        </authorList>
    </citation>
    <scope>NUCLEOTIDE SEQUENCE [LARGE SCALE GENOMIC DNA]</scope>
    <source>
        <strain evidence="8">CIDEFI 213</strain>
    </source>
</reference>
<comment type="similarity">
    <text evidence="1">Belongs to the multicopper oxidase family.</text>
</comment>
<dbReference type="PANTHER" id="PTHR48267:SF1">
    <property type="entry name" value="BILIRUBIN OXIDASE"/>
    <property type="match status" value="1"/>
</dbReference>
<evidence type="ECO:0000256" key="3">
    <source>
        <dbReference type="SAM" id="MobiDB-lite"/>
    </source>
</evidence>
<name>A0A364MYR0_STELY</name>
<dbReference type="CDD" id="cd13889">
    <property type="entry name" value="CuRO_3_BOD"/>
    <property type="match status" value="1"/>
</dbReference>
<evidence type="ECO:0000256" key="2">
    <source>
        <dbReference type="ARBA" id="ARBA00023008"/>
    </source>
</evidence>
<evidence type="ECO:0000313" key="7">
    <source>
        <dbReference type="EMBL" id="RAR06794.1"/>
    </source>
</evidence>
<dbReference type="GO" id="GO:0005507">
    <property type="term" value="F:copper ion binding"/>
    <property type="evidence" value="ECO:0007669"/>
    <property type="project" value="InterPro"/>
</dbReference>
<keyword evidence="8" id="KW-1185">Reference proteome</keyword>
<dbReference type="PANTHER" id="PTHR48267">
    <property type="entry name" value="CUPREDOXIN SUPERFAMILY PROTEIN"/>
    <property type="match status" value="1"/>
</dbReference>
<keyword evidence="2" id="KW-0186">Copper</keyword>
<organism evidence="7 8">
    <name type="scientific">Stemphylium lycopersici</name>
    <name type="common">Tomato gray leaf spot disease fungus</name>
    <name type="synonym">Thyrospora lycopersici</name>
    <dbReference type="NCBI Taxonomy" id="183478"/>
    <lineage>
        <taxon>Eukaryota</taxon>
        <taxon>Fungi</taxon>
        <taxon>Dikarya</taxon>
        <taxon>Ascomycota</taxon>
        <taxon>Pezizomycotina</taxon>
        <taxon>Dothideomycetes</taxon>
        <taxon>Pleosporomycetidae</taxon>
        <taxon>Pleosporales</taxon>
        <taxon>Pleosporineae</taxon>
        <taxon>Pleosporaceae</taxon>
        <taxon>Stemphylium</taxon>
    </lineage>
</organism>
<accession>A0A364MYR0</accession>
<evidence type="ECO:0000256" key="1">
    <source>
        <dbReference type="ARBA" id="ARBA00010609"/>
    </source>
</evidence>
<sequence>MRKEVGRGKVLGCHEDTQTLNYADLSSPVYNHIFQYELPIPPTKVKSYTYRNESTGNEIDFYDLDVKTFEQQIYPDLEPAQLAGYDGISPGPTFRITKGRESIVRVKNHSGKDISVHLHGAHSRAPFDGWAEDITEPGQYKDYLLTTSDWPNKGSGQTIWYHDHAAGSTAVNNHLGQSGFYIIEDPAERALNLPSNEYDVPLALSSKQYNKDGTLFDPKDEDFGLPGDIIQVNGQPWPFMKVEPRKYRFRLLNTAISRSFKLSLEDEEERNVSFKVIAADSGLLAKPVETSDLELSMAERWEVIVDFTKYAGQNVTMKNARSVQADPDYHSTDKVMRFVVGWGITYVNGNGDVPNTLRTVPYPPPKTSIDRRFKFEREDGIWLINGVSFADVNNRILAKPQRGAVEVWEFENEAGPWSHPIHMHLVDFKILSRTGGNGRGVLPYEKEAMKDVVLLGENEKVTVLARYAPYEGVYMFHCHDFIHEDHDMMAAFNVTGLSGWGYPEKTRLEDPMDKKYRARMISEKDDSEESVMAKCAEFAALEAYTEPDRMEKSLDEYWGRRAGGGRGGREDEEGESRGVREQGTSGVKAKAVEAESSSAKIRRWAAWQLLALVVFFALFM</sequence>
<feature type="region of interest" description="Disordered" evidence="3">
    <location>
        <begin position="561"/>
        <end position="591"/>
    </location>
</feature>
<dbReference type="Proteomes" id="UP000249619">
    <property type="component" value="Unassembled WGS sequence"/>
</dbReference>
<feature type="domain" description="Plastocyanin-like" evidence="6">
    <location>
        <begin position="71"/>
        <end position="187"/>
    </location>
</feature>